<evidence type="ECO:0000256" key="1">
    <source>
        <dbReference type="SAM" id="MobiDB-lite"/>
    </source>
</evidence>
<comment type="caution">
    <text evidence="2">The sequence shown here is derived from an EMBL/GenBank/DDBJ whole genome shotgun (WGS) entry which is preliminary data.</text>
</comment>
<dbReference type="EMBL" id="MVIH01000001">
    <property type="protein sequence ID" value="ORB57385.1"/>
    <property type="molecule type" value="Genomic_DNA"/>
</dbReference>
<feature type="compositionally biased region" description="Acidic residues" evidence="1">
    <location>
        <begin position="19"/>
        <end position="28"/>
    </location>
</feature>
<organism evidence="2 3">
    <name type="scientific">Mycolicibacterium rhodesiae</name>
    <name type="common">Mycobacterium rhodesiae</name>
    <dbReference type="NCBI Taxonomy" id="36814"/>
    <lineage>
        <taxon>Bacteria</taxon>
        <taxon>Bacillati</taxon>
        <taxon>Actinomycetota</taxon>
        <taxon>Actinomycetes</taxon>
        <taxon>Mycobacteriales</taxon>
        <taxon>Mycobacteriaceae</taxon>
        <taxon>Mycolicibacterium</taxon>
    </lineage>
</organism>
<dbReference type="RefSeq" id="WP_083117052.1">
    <property type="nucleotide sequence ID" value="NZ_JACKUO010000042.1"/>
</dbReference>
<dbReference type="Proteomes" id="UP000192534">
    <property type="component" value="Unassembled WGS sequence"/>
</dbReference>
<gene>
    <name evidence="2" type="ORF">BST42_03140</name>
</gene>
<evidence type="ECO:0000313" key="3">
    <source>
        <dbReference type="Proteomes" id="UP000192534"/>
    </source>
</evidence>
<reference evidence="2 3" key="1">
    <citation type="submission" date="2016-12" db="EMBL/GenBank/DDBJ databases">
        <title>The new phylogeny of genus Mycobacterium.</title>
        <authorList>
            <person name="Tortoli E."/>
            <person name="Trovato A."/>
            <person name="Cirillo D.M."/>
        </authorList>
    </citation>
    <scope>NUCLEOTIDE SEQUENCE [LARGE SCALE GENOMIC DNA]</scope>
    <source>
        <strain evidence="2 3">DSM 44223</strain>
    </source>
</reference>
<name>A0A1X0J6J1_MYCRH</name>
<dbReference type="AlphaFoldDB" id="A0A1X0J6J1"/>
<proteinExistence type="predicted"/>
<protein>
    <submittedName>
        <fullName evidence="2">Uncharacterized protein</fullName>
    </submittedName>
</protein>
<keyword evidence="3" id="KW-1185">Reference proteome</keyword>
<evidence type="ECO:0000313" key="2">
    <source>
        <dbReference type="EMBL" id="ORB57385.1"/>
    </source>
</evidence>
<accession>A0A1X0J6J1</accession>
<feature type="region of interest" description="Disordered" evidence="1">
    <location>
        <begin position="1"/>
        <end position="36"/>
    </location>
</feature>
<sequence length="232" mass="26570">MKKLNNVDRALTPQPEPDQWTEQDEQTEDTGKPSKLILGPRADALFSAAHAAGEALRRVRRGATQVVPDPPPRKWTITEEFDYDATVQKIDNREPYDYYDFLEVMKRVTSGKRKRQQVAPEWRELPNYPGYLLHSVTRELWRSAREVPLPNGNIRRYPAKVVQAFNGSFSLSVGGVRSSRGVQSLWAETFPDYAGRKTKAAQIRPRRDEFDYYHGLREWLAEGGAGIVTRPN</sequence>
<dbReference type="OrthoDB" id="4764756at2"/>